<gene>
    <name evidence="1" type="ORF">J4Q44_G00008260</name>
</gene>
<comment type="caution">
    <text evidence="1">The sequence shown here is derived from an EMBL/GenBank/DDBJ whole genome shotgun (WGS) entry which is preliminary data.</text>
</comment>
<feature type="non-terminal residue" evidence="1">
    <location>
        <position position="60"/>
    </location>
</feature>
<accession>A0AAN8R976</accession>
<dbReference type="Proteomes" id="UP001356427">
    <property type="component" value="Unassembled WGS sequence"/>
</dbReference>
<organism evidence="1 2">
    <name type="scientific">Coregonus suidteri</name>
    <dbReference type="NCBI Taxonomy" id="861788"/>
    <lineage>
        <taxon>Eukaryota</taxon>
        <taxon>Metazoa</taxon>
        <taxon>Chordata</taxon>
        <taxon>Craniata</taxon>
        <taxon>Vertebrata</taxon>
        <taxon>Euteleostomi</taxon>
        <taxon>Actinopterygii</taxon>
        <taxon>Neopterygii</taxon>
        <taxon>Teleostei</taxon>
        <taxon>Protacanthopterygii</taxon>
        <taxon>Salmoniformes</taxon>
        <taxon>Salmonidae</taxon>
        <taxon>Coregoninae</taxon>
        <taxon>Coregonus</taxon>
    </lineage>
</organism>
<proteinExistence type="predicted"/>
<evidence type="ECO:0000313" key="2">
    <source>
        <dbReference type="Proteomes" id="UP001356427"/>
    </source>
</evidence>
<evidence type="ECO:0000313" key="1">
    <source>
        <dbReference type="EMBL" id="KAK6328848.1"/>
    </source>
</evidence>
<dbReference type="EMBL" id="JAGTTL010000001">
    <property type="protein sequence ID" value="KAK6328848.1"/>
    <property type="molecule type" value="Genomic_DNA"/>
</dbReference>
<reference evidence="1 2" key="1">
    <citation type="submission" date="2021-04" db="EMBL/GenBank/DDBJ databases">
        <authorList>
            <person name="De Guttry C."/>
            <person name="Zahm M."/>
            <person name="Klopp C."/>
            <person name="Cabau C."/>
            <person name="Louis A."/>
            <person name="Berthelot C."/>
            <person name="Parey E."/>
            <person name="Roest Crollius H."/>
            <person name="Montfort J."/>
            <person name="Robinson-Rechavi M."/>
            <person name="Bucao C."/>
            <person name="Bouchez O."/>
            <person name="Gislard M."/>
            <person name="Lluch J."/>
            <person name="Milhes M."/>
            <person name="Lampietro C."/>
            <person name="Lopez Roques C."/>
            <person name="Donnadieu C."/>
            <person name="Braasch I."/>
            <person name="Desvignes T."/>
            <person name="Postlethwait J."/>
            <person name="Bobe J."/>
            <person name="Wedekind C."/>
            <person name="Guiguen Y."/>
        </authorList>
    </citation>
    <scope>NUCLEOTIDE SEQUENCE [LARGE SCALE GENOMIC DNA]</scope>
    <source>
        <strain evidence="1">Cs_M1</strain>
        <tissue evidence="1">Blood</tissue>
    </source>
</reference>
<sequence>MRRLFLGSDWLWTELSLGMLEQVGAEENRLARAQGQEKPLWREPLRSFVRNTPDLGSVEQ</sequence>
<name>A0AAN8R976_9TELE</name>
<keyword evidence="2" id="KW-1185">Reference proteome</keyword>
<dbReference type="AlphaFoldDB" id="A0AAN8R976"/>
<protein>
    <submittedName>
        <fullName evidence="1">Uncharacterized protein</fullName>
    </submittedName>
</protein>